<dbReference type="InterPro" id="IPR036770">
    <property type="entry name" value="Ankyrin_rpt-contain_sf"/>
</dbReference>
<dbReference type="PROSITE" id="PS50297">
    <property type="entry name" value="ANK_REP_REGION"/>
    <property type="match status" value="1"/>
</dbReference>
<dbReference type="GO" id="GO:0005634">
    <property type="term" value="C:nucleus"/>
    <property type="evidence" value="ECO:0007669"/>
    <property type="project" value="TreeGrafter"/>
</dbReference>
<dbReference type="PROSITE" id="PS50088">
    <property type="entry name" value="ANK_REPEAT"/>
    <property type="match status" value="1"/>
</dbReference>
<keyword evidence="1" id="KW-0677">Repeat</keyword>
<sequence length="172" mass="19262">MAIPPRSLAIIEGEFQRLKGIKEICFDEDIMAFLQEAQATLKYKGIYNLRGPFKRSLIHYAAMGDCAELLLYLLQDGTAKDDLNQNKRTPLSWAAQYSALRAVKLLLENGVEINSMDDMYTTPLSWLIHAGRGANQAATIEYLRTNGATKRGATRASIKRRTTQVFSSGFIQ</sequence>
<dbReference type="EMBL" id="CAJVPA010000227">
    <property type="protein sequence ID" value="CAG8414278.1"/>
    <property type="molecule type" value="Genomic_DNA"/>
</dbReference>
<dbReference type="InterPro" id="IPR050663">
    <property type="entry name" value="Ankyrin-SOCS_Box"/>
</dbReference>
<proteinExistence type="predicted"/>
<dbReference type="InterPro" id="IPR002110">
    <property type="entry name" value="Ankyrin_rpt"/>
</dbReference>
<accession>A0A9W4JD53</accession>
<dbReference type="OrthoDB" id="4807664at2759"/>
<dbReference type="Proteomes" id="UP001152649">
    <property type="component" value="Unassembled WGS sequence"/>
</dbReference>
<feature type="repeat" description="ANK" evidence="3">
    <location>
        <begin position="86"/>
        <end position="118"/>
    </location>
</feature>
<organism evidence="4 6">
    <name type="scientific">Penicillium salamii</name>
    <dbReference type="NCBI Taxonomy" id="1612424"/>
    <lineage>
        <taxon>Eukaryota</taxon>
        <taxon>Fungi</taxon>
        <taxon>Dikarya</taxon>
        <taxon>Ascomycota</taxon>
        <taxon>Pezizomycotina</taxon>
        <taxon>Eurotiomycetes</taxon>
        <taxon>Eurotiomycetidae</taxon>
        <taxon>Eurotiales</taxon>
        <taxon>Aspergillaceae</taxon>
        <taxon>Penicillium</taxon>
    </lineage>
</organism>
<dbReference type="Proteomes" id="UP001152646">
    <property type="component" value="Unassembled WGS sequence"/>
</dbReference>
<dbReference type="EMBL" id="CAJVPG010000330">
    <property type="protein sequence ID" value="CAG8392388.1"/>
    <property type="molecule type" value="Genomic_DNA"/>
</dbReference>
<dbReference type="GO" id="GO:0045944">
    <property type="term" value="P:positive regulation of transcription by RNA polymerase II"/>
    <property type="evidence" value="ECO:0007669"/>
    <property type="project" value="TreeGrafter"/>
</dbReference>
<dbReference type="SUPFAM" id="SSF48403">
    <property type="entry name" value="Ankyrin repeat"/>
    <property type="match status" value="1"/>
</dbReference>
<evidence type="ECO:0000256" key="3">
    <source>
        <dbReference type="PROSITE-ProRule" id="PRU00023"/>
    </source>
</evidence>
<dbReference type="PANTHER" id="PTHR24193">
    <property type="entry name" value="ANKYRIN REPEAT PROTEIN"/>
    <property type="match status" value="1"/>
</dbReference>
<gene>
    <name evidence="4" type="ORF">PSALAMII_LOCUS6899</name>
    <name evidence="5" type="ORF">PSALAMII_LOCUS9522</name>
</gene>
<protein>
    <submittedName>
        <fullName evidence="4">Uncharacterized protein</fullName>
    </submittedName>
</protein>
<name>A0A9W4JD53_9EURO</name>
<keyword evidence="2 3" id="KW-0040">ANK repeat</keyword>
<dbReference type="Pfam" id="PF12796">
    <property type="entry name" value="Ank_2"/>
    <property type="match status" value="1"/>
</dbReference>
<dbReference type="SMART" id="SM00248">
    <property type="entry name" value="ANK"/>
    <property type="match status" value="2"/>
</dbReference>
<evidence type="ECO:0000256" key="2">
    <source>
        <dbReference type="ARBA" id="ARBA00023043"/>
    </source>
</evidence>
<evidence type="ECO:0000313" key="4">
    <source>
        <dbReference type="EMBL" id="CAG8392388.1"/>
    </source>
</evidence>
<keyword evidence="6" id="KW-1185">Reference proteome</keyword>
<dbReference type="GO" id="GO:0000976">
    <property type="term" value="F:transcription cis-regulatory region binding"/>
    <property type="evidence" value="ECO:0007669"/>
    <property type="project" value="TreeGrafter"/>
</dbReference>
<evidence type="ECO:0000313" key="5">
    <source>
        <dbReference type="EMBL" id="CAG8414278.1"/>
    </source>
</evidence>
<evidence type="ECO:0000256" key="1">
    <source>
        <dbReference type="ARBA" id="ARBA00022737"/>
    </source>
</evidence>
<dbReference type="Gene3D" id="1.25.40.20">
    <property type="entry name" value="Ankyrin repeat-containing domain"/>
    <property type="match status" value="1"/>
</dbReference>
<dbReference type="AlphaFoldDB" id="A0A9W4JD53"/>
<reference evidence="4" key="1">
    <citation type="submission" date="2021-07" db="EMBL/GenBank/DDBJ databases">
        <authorList>
            <person name="Branca A.L. A."/>
        </authorList>
    </citation>
    <scope>NUCLEOTIDE SEQUENCE</scope>
</reference>
<evidence type="ECO:0000313" key="6">
    <source>
        <dbReference type="Proteomes" id="UP001152649"/>
    </source>
</evidence>
<comment type="caution">
    <text evidence="4">The sequence shown here is derived from an EMBL/GenBank/DDBJ whole genome shotgun (WGS) entry which is preliminary data.</text>
</comment>
<dbReference type="PANTHER" id="PTHR24193:SF121">
    <property type="entry name" value="ADA2A-CONTAINING COMPLEX COMPONENT 3, ISOFORM D"/>
    <property type="match status" value="1"/>
</dbReference>